<dbReference type="Proteomes" id="UP000295277">
    <property type="component" value="Unassembled WGS sequence"/>
</dbReference>
<dbReference type="Pfam" id="PF19069">
    <property type="entry name" value="DUF5765"/>
    <property type="match status" value="1"/>
</dbReference>
<feature type="transmembrane region" description="Helical" evidence="1">
    <location>
        <begin position="206"/>
        <end position="226"/>
    </location>
</feature>
<evidence type="ECO:0000313" key="2">
    <source>
        <dbReference type="EMBL" id="TCM88038.1"/>
    </source>
</evidence>
<dbReference type="InterPro" id="IPR043912">
    <property type="entry name" value="DUF5765"/>
</dbReference>
<evidence type="ECO:0000256" key="1">
    <source>
        <dbReference type="SAM" id="Phobius"/>
    </source>
</evidence>
<dbReference type="RefSeq" id="WP_165899096.1">
    <property type="nucleotide sequence ID" value="NZ_SLVM01000001.1"/>
</dbReference>
<sequence>MCWNAGVTVAMVGIGAAATVIAARRGEPTAIWATLGFFTAMEGLQAVGYGVVDQCGDPANRTVTLLSYLHIAIQPFFINAFAMALVAHAVPARTRRAVWAICAASAAVMVFQLVPVEALGQCRPGEVLCGPGLCTISGNWHIGWQVPLNGLFTPLSDWLGFSANFPTYLFAAFVLPLIYGSWRFVIFHALFGPVLANLLTDNPNEMPAVWCLFSIALVLVAMSPAIRRQVAGPAAA</sequence>
<evidence type="ECO:0000313" key="3">
    <source>
        <dbReference type="Proteomes" id="UP000295277"/>
    </source>
</evidence>
<keyword evidence="1" id="KW-0812">Transmembrane</keyword>
<protein>
    <submittedName>
        <fullName evidence="2">Uncharacterized protein</fullName>
    </submittedName>
</protein>
<accession>A0A4R1Z331</accession>
<proteinExistence type="predicted"/>
<comment type="caution">
    <text evidence="2">The sequence shown here is derived from an EMBL/GenBank/DDBJ whole genome shotgun (WGS) entry which is preliminary data.</text>
</comment>
<feature type="transmembrane region" description="Helical" evidence="1">
    <location>
        <begin position="97"/>
        <end position="114"/>
    </location>
</feature>
<organism evidence="2 3">
    <name type="scientific">Rhodovulum steppense</name>
    <dbReference type="NCBI Taxonomy" id="540251"/>
    <lineage>
        <taxon>Bacteria</taxon>
        <taxon>Pseudomonadati</taxon>
        <taxon>Pseudomonadota</taxon>
        <taxon>Alphaproteobacteria</taxon>
        <taxon>Rhodobacterales</taxon>
        <taxon>Paracoccaceae</taxon>
        <taxon>Rhodovulum</taxon>
    </lineage>
</organism>
<gene>
    <name evidence="2" type="ORF">EV216_10148</name>
</gene>
<reference evidence="2 3" key="1">
    <citation type="submission" date="2019-03" db="EMBL/GenBank/DDBJ databases">
        <title>Genomic Encyclopedia of Type Strains, Phase IV (KMG-IV): sequencing the most valuable type-strain genomes for metagenomic binning, comparative biology and taxonomic classification.</title>
        <authorList>
            <person name="Goeker M."/>
        </authorList>
    </citation>
    <scope>NUCLEOTIDE SEQUENCE [LARGE SCALE GENOMIC DNA]</scope>
    <source>
        <strain evidence="2 3">DSM 21153</strain>
    </source>
</reference>
<feature type="transmembrane region" description="Helical" evidence="1">
    <location>
        <begin position="30"/>
        <end position="51"/>
    </location>
</feature>
<feature type="transmembrane region" description="Helical" evidence="1">
    <location>
        <begin position="71"/>
        <end position="90"/>
    </location>
</feature>
<keyword evidence="1" id="KW-1133">Transmembrane helix</keyword>
<keyword evidence="1" id="KW-0472">Membrane</keyword>
<dbReference type="AlphaFoldDB" id="A0A4R1Z331"/>
<name>A0A4R1Z331_9RHOB</name>
<dbReference type="EMBL" id="SLVM01000001">
    <property type="protein sequence ID" value="TCM88038.1"/>
    <property type="molecule type" value="Genomic_DNA"/>
</dbReference>
<feature type="transmembrane region" description="Helical" evidence="1">
    <location>
        <begin position="6"/>
        <end position="23"/>
    </location>
</feature>
<keyword evidence="3" id="KW-1185">Reference proteome</keyword>